<dbReference type="OrthoDB" id="1022638at2759"/>
<feature type="domain" description="BTB" evidence="2">
    <location>
        <begin position="14"/>
        <end position="77"/>
    </location>
</feature>
<dbReference type="InterPro" id="IPR000210">
    <property type="entry name" value="BTB/POZ_dom"/>
</dbReference>
<dbReference type="RefSeq" id="XP_033590205.1">
    <property type="nucleotide sequence ID" value="XM_033737173.1"/>
</dbReference>
<gene>
    <name evidence="3" type="ORF">BDY17DRAFT_324355</name>
</gene>
<name>A0A6A6PUM7_9PEZI</name>
<evidence type="ECO:0000313" key="3">
    <source>
        <dbReference type="EMBL" id="KAF2483635.1"/>
    </source>
</evidence>
<evidence type="ECO:0000313" key="4">
    <source>
        <dbReference type="Proteomes" id="UP000799767"/>
    </source>
</evidence>
<protein>
    <recommendedName>
        <fullName evidence="2">BTB domain-containing protein</fullName>
    </recommendedName>
</protein>
<dbReference type="AlphaFoldDB" id="A0A6A6PUM7"/>
<keyword evidence="4" id="KW-1185">Reference proteome</keyword>
<organism evidence="3 4">
    <name type="scientific">Neohortaea acidophila</name>
    <dbReference type="NCBI Taxonomy" id="245834"/>
    <lineage>
        <taxon>Eukaryota</taxon>
        <taxon>Fungi</taxon>
        <taxon>Dikarya</taxon>
        <taxon>Ascomycota</taxon>
        <taxon>Pezizomycotina</taxon>
        <taxon>Dothideomycetes</taxon>
        <taxon>Dothideomycetidae</taxon>
        <taxon>Mycosphaerellales</taxon>
        <taxon>Teratosphaeriaceae</taxon>
        <taxon>Neohortaea</taxon>
    </lineage>
</organism>
<sequence>METFADAFANDDMVAVELDDGSEYYVKSGMLVSASDYLAKILKKRRDKDMEDRHLRLEDCDNDVFVAFLYWIHHKSLPGLYGPPSHYYLENTLKEDEKLLHSHKGQEMLVRLWRFADTCRMKDFKDAIVNSLLDILARWGTTYDMVVYAYDHAPEGSIIRKMFATQGLYDRFRQPSDRPFWRHEVDETFQRHSEFAADLVVAIRDYNGDWTESQSAFMDDFRPGAGILREREKSAEEGESVENEDSMDHDQD</sequence>
<dbReference type="GeneID" id="54478175"/>
<feature type="region of interest" description="Disordered" evidence="1">
    <location>
        <begin position="228"/>
        <end position="252"/>
    </location>
</feature>
<evidence type="ECO:0000256" key="1">
    <source>
        <dbReference type="SAM" id="MobiDB-lite"/>
    </source>
</evidence>
<dbReference type="EMBL" id="MU001635">
    <property type="protein sequence ID" value="KAF2483635.1"/>
    <property type="molecule type" value="Genomic_DNA"/>
</dbReference>
<dbReference type="InterPro" id="IPR011333">
    <property type="entry name" value="SKP1/BTB/POZ_sf"/>
</dbReference>
<dbReference type="Proteomes" id="UP000799767">
    <property type="component" value="Unassembled WGS sequence"/>
</dbReference>
<dbReference type="Gene3D" id="3.30.710.10">
    <property type="entry name" value="Potassium Channel Kv1.1, Chain A"/>
    <property type="match status" value="1"/>
</dbReference>
<accession>A0A6A6PUM7</accession>
<dbReference type="Pfam" id="PF00651">
    <property type="entry name" value="BTB"/>
    <property type="match status" value="1"/>
</dbReference>
<evidence type="ECO:0000259" key="2">
    <source>
        <dbReference type="Pfam" id="PF00651"/>
    </source>
</evidence>
<reference evidence="3" key="1">
    <citation type="journal article" date="2020" name="Stud. Mycol.">
        <title>101 Dothideomycetes genomes: a test case for predicting lifestyles and emergence of pathogens.</title>
        <authorList>
            <person name="Haridas S."/>
            <person name="Albert R."/>
            <person name="Binder M."/>
            <person name="Bloem J."/>
            <person name="Labutti K."/>
            <person name="Salamov A."/>
            <person name="Andreopoulos B."/>
            <person name="Baker S."/>
            <person name="Barry K."/>
            <person name="Bills G."/>
            <person name="Bluhm B."/>
            <person name="Cannon C."/>
            <person name="Castanera R."/>
            <person name="Culley D."/>
            <person name="Daum C."/>
            <person name="Ezra D."/>
            <person name="Gonzalez J."/>
            <person name="Henrissat B."/>
            <person name="Kuo A."/>
            <person name="Liang C."/>
            <person name="Lipzen A."/>
            <person name="Lutzoni F."/>
            <person name="Magnuson J."/>
            <person name="Mondo S."/>
            <person name="Nolan M."/>
            <person name="Ohm R."/>
            <person name="Pangilinan J."/>
            <person name="Park H.-J."/>
            <person name="Ramirez L."/>
            <person name="Alfaro M."/>
            <person name="Sun H."/>
            <person name="Tritt A."/>
            <person name="Yoshinaga Y."/>
            <person name="Zwiers L.-H."/>
            <person name="Turgeon B."/>
            <person name="Goodwin S."/>
            <person name="Spatafora J."/>
            <person name="Crous P."/>
            <person name="Grigoriev I."/>
        </authorList>
    </citation>
    <scope>NUCLEOTIDE SEQUENCE</scope>
    <source>
        <strain evidence="3">CBS 113389</strain>
    </source>
</reference>
<proteinExistence type="predicted"/>